<reference evidence="2" key="1">
    <citation type="submission" date="2013-09" db="EMBL/GenBank/DDBJ databases">
        <title>The Genome Sequence of Anopheles maculatus species B.</title>
        <authorList>
            <consortium name="The Broad Institute Genomics Platform"/>
            <person name="Neafsey D.E."/>
            <person name="Besansky N."/>
            <person name="Howell P."/>
            <person name="Walton C."/>
            <person name="Young S.K."/>
            <person name="Zeng Q."/>
            <person name="Gargeya S."/>
            <person name="Fitzgerald M."/>
            <person name="Haas B."/>
            <person name="Abouelleil A."/>
            <person name="Allen A.W."/>
            <person name="Alvarado L."/>
            <person name="Arachchi H.M."/>
            <person name="Berlin A.M."/>
            <person name="Chapman S.B."/>
            <person name="Gainer-Dewar J."/>
            <person name="Goldberg J."/>
            <person name="Griggs A."/>
            <person name="Gujja S."/>
            <person name="Hansen M."/>
            <person name="Howarth C."/>
            <person name="Imamovic A."/>
            <person name="Ireland A."/>
            <person name="Larimer J."/>
            <person name="McCowan C."/>
            <person name="Murphy C."/>
            <person name="Pearson M."/>
            <person name="Poon T.W."/>
            <person name="Priest M."/>
            <person name="Roberts A."/>
            <person name="Saif S."/>
            <person name="Shea T."/>
            <person name="Sisk P."/>
            <person name="Sykes S."/>
            <person name="Wortman J."/>
            <person name="Nusbaum C."/>
            <person name="Birren B."/>
        </authorList>
    </citation>
    <scope>NUCLEOTIDE SEQUENCE [LARGE SCALE GENOMIC DNA]</scope>
    <source>
        <strain evidence="2">maculatus3</strain>
    </source>
</reference>
<keyword evidence="2" id="KW-1185">Reference proteome</keyword>
<name>A0A182SDV0_9DIPT</name>
<proteinExistence type="predicted"/>
<organism evidence="1 2">
    <name type="scientific">Anopheles maculatus</name>
    <dbReference type="NCBI Taxonomy" id="74869"/>
    <lineage>
        <taxon>Eukaryota</taxon>
        <taxon>Metazoa</taxon>
        <taxon>Ecdysozoa</taxon>
        <taxon>Arthropoda</taxon>
        <taxon>Hexapoda</taxon>
        <taxon>Insecta</taxon>
        <taxon>Pterygota</taxon>
        <taxon>Neoptera</taxon>
        <taxon>Endopterygota</taxon>
        <taxon>Diptera</taxon>
        <taxon>Nematocera</taxon>
        <taxon>Culicoidea</taxon>
        <taxon>Culicidae</taxon>
        <taxon>Anophelinae</taxon>
        <taxon>Anopheles</taxon>
        <taxon>Anopheles maculatus group</taxon>
    </lineage>
</organism>
<protein>
    <recommendedName>
        <fullName evidence="3">ASPIC/UnbV domain-containing protein</fullName>
    </recommendedName>
</protein>
<sequence>MVDSVVLKGGTQPLWKLYDPPNLPDTWKLNTTWLGLASNVGSTQQFSIIERSLSVTKVYKLDQNYNPQMVGRAENVPFTSAADDRILFGNILDNIGFNDMIHLNSSGMFLYARENTKYRPLSQNYQLATFGWGKKHWNSANLIDVDRDGRDELWLTGPHGIVGFKPSVAGFECLSSGSEYNEEDRWYMHRWVNKLTHRYYLSR</sequence>
<accession>A0A182SDV0</accession>
<reference evidence="1" key="2">
    <citation type="submission" date="2020-05" db="UniProtKB">
        <authorList>
            <consortium name="EnsemblMetazoa"/>
        </authorList>
    </citation>
    <scope>IDENTIFICATION</scope>
    <source>
        <strain evidence="1">maculatus3</strain>
    </source>
</reference>
<dbReference type="AlphaFoldDB" id="A0A182SDV0"/>
<dbReference type="EnsemblMetazoa" id="AMAM004785-RA">
    <property type="protein sequence ID" value="AMAM004785-PA"/>
    <property type="gene ID" value="AMAM004785"/>
</dbReference>
<dbReference type="VEuPathDB" id="VectorBase:AMAM004785"/>
<evidence type="ECO:0000313" key="1">
    <source>
        <dbReference type="EnsemblMetazoa" id="AMAM004785-PA"/>
    </source>
</evidence>
<dbReference type="Proteomes" id="UP000075901">
    <property type="component" value="Unassembled WGS sequence"/>
</dbReference>
<evidence type="ECO:0000313" key="2">
    <source>
        <dbReference type="Proteomes" id="UP000075901"/>
    </source>
</evidence>
<evidence type="ECO:0008006" key="3">
    <source>
        <dbReference type="Google" id="ProtNLM"/>
    </source>
</evidence>